<keyword evidence="2" id="KW-1185">Reference proteome</keyword>
<dbReference type="InterPro" id="IPR045584">
    <property type="entry name" value="Pilin-like"/>
</dbReference>
<dbReference type="InterPro" id="IPR012902">
    <property type="entry name" value="N_methyl_site"/>
</dbReference>
<dbReference type="GO" id="GO:0043683">
    <property type="term" value="P:type IV pilus assembly"/>
    <property type="evidence" value="ECO:0007669"/>
    <property type="project" value="InterPro"/>
</dbReference>
<dbReference type="AlphaFoldDB" id="A0A291IIU5"/>
<dbReference type="InterPro" id="IPR032092">
    <property type="entry name" value="PilW"/>
</dbReference>
<organism evidence="1 2">
    <name type="scientific">Methylomonas koyamae</name>
    <dbReference type="NCBI Taxonomy" id="702114"/>
    <lineage>
        <taxon>Bacteria</taxon>
        <taxon>Pseudomonadati</taxon>
        <taxon>Pseudomonadota</taxon>
        <taxon>Gammaproteobacteria</taxon>
        <taxon>Methylococcales</taxon>
        <taxon>Methylococcaceae</taxon>
        <taxon>Methylomonas</taxon>
    </lineage>
</organism>
<dbReference type="RefSeq" id="WP_064027861.1">
    <property type="nucleotide sequence ID" value="NZ_CP023669.1"/>
</dbReference>
<evidence type="ECO:0000313" key="2">
    <source>
        <dbReference type="Proteomes" id="UP000077734"/>
    </source>
</evidence>
<accession>A0A291IIU5</accession>
<dbReference type="EMBL" id="LUUL01000082">
    <property type="protein sequence ID" value="OAI25362.1"/>
    <property type="molecule type" value="Genomic_DNA"/>
</dbReference>
<proteinExistence type="predicted"/>
<comment type="caution">
    <text evidence="1">The sequence shown here is derived from an EMBL/GenBank/DDBJ whole genome shotgun (WGS) entry which is preliminary data.</text>
</comment>
<protein>
    <submittedName>
        <fullName evidence="1">Uncharacterized protein</fullName>
    </submittedName>
</protein>
<dbReference type="Pfam" id="PF07963">
    <property type="entry name" value="N_methyl"/>
    <property type="match status" value="1"/>
</dbReference>
<dbReference type="Proteomes" id="UP000077734">
    <property type="component" value="Unassembled WGS sequence"/>
</dbReference>
<gene>
    <name evidence="1" type="ORF">A1356_13970</name>
</gene>
<evidence type="ECO:0000313" key="1">
    <source>
        <dbReference type="EMBL" id="OAI25362.1"/>
    </source>
</evidence>
<dbReference type="NCBIfam" id="TIGR02532">
    <property type="entry name" value="IV_pilin_GFxxxE"/>
    <property type="match status" value="1"/>
</dbReference>
<reference evidence="1 2" key="1">
    <citation type="submission" date="2016-03" db="EMBL/GenBank/DDBJ databases">
        <authorList>
            <person name="Heylen K."/>
            <person name="De Vos P."/>
            <person name="Vekeman B."/>
        </authorList>
    </citation>
    <scope>NUCLEOTIDE SEQUENCE [LARGE SCALE GENOMIC DNA]</scope>
    <source>
        <strain evidence="1 2">R-49807</strain>
    </source>
</reference>
<sequence>MSSNSNESYLSRTISKCRGVTLIELMVALTIGLVIIGAIGSIFLASRQSFRVQEVMSRMQENARFAFEAMDRDIRMVGFSGYVACTSSECNDVTNTSATWWSKKLLTQPLRGYEDSLPADMTAGDRLRGDSFSVIRADKATEMTVSSHVPPTITLSAAHTFSAGDILVISGTTNTAIFQASAVTSTTITHGKTGISPANCTTELGVIPTPVNCANPGSAITFAANSGVFELSANTYYIRTNAAGEPALYRERLRSEVVGGTPTAKTIAEELIDGVENMQVTYGVDTTVPADQNIDSYVTANNVADWSKVLGLRISLLMVSRQDEKGITSQAQTYTYNGASTTAADNLLRKVFTTTIAIRNRL</sequence>
<dbReference type="KEGG" id="mko:MKLM6_1992"/>
<dbReference type="PROSITE" id="PS00409">
    <property type="entry name" value="PROKAR_NTER_METHYL"/>
    <property type="match status" value="1"/>
</dbReference>
<dbReference type="SUPFAM" id="SSF54523">
    <property type="entry name" value="Pili subunits"/>
    <property type="match status" value="1"/>
</dbReference>
<name>A0A291IIU5_9GAMM</name>
<dbReference type="Pfam" id="PF16074">
    <property type="entry name" value="PilW"/>
    <property type="match status" value="1"/>
</dbReference>